<dbReference type="EMBL" id="JANAKD010000023">
    <property type="protein sequence ID" value="KAJ3499055.1"/>
    <property type="molecule type" value="Genomic_DNA"/>
</dbReference>
<evidence type="ECO:0000313" key="1">
    <source>
        <dbReference type="EMBL" id="KAJ3499055.1"/>
    </source>
</evidence>
<organism evidence="1 2">
    <name type="scientific">Lecanicillium saksenae</name>
    <dbReference type="NCBI Taxonomy" id="468837"/>
    <lineage>
        <taxon>Eukaryota</taxon>
        <taxon>Fungi</taxon>
        <taxon>Dikarya</taxon>
        <taxon>Ascomycota</taxon>
        <taxon>Pezizomycotina</taxon>
        <taxon>Sordariomycetes</taxon>
        <taxon>Hypocreomycetidae</taxon>
        <taxon>Hypocreales</taxon>
        <taxon>Cordycipitaceae</taxon>
        <taxon>Lecanicillium</taxon>
    </lineage>
</organism>
<proteinExistence type="predicted"/>
<name>A0ACC1R8N6_9HYPO</name>
<reference evidence="1" key="1">
    <citation type="submission" date="2022-07" db="EMBL/GenBank/DDBJ databases">
        <title>Genome Sequence of Lecanicillium saksenae.</title>
        <authorList>
            <person name="Buettner E."/>
        </authorList>
    </citation>
    <scope>NUCLEOTIDE SEQUENCE</scope>
    <source>
        <strain evidence="1">VT-O1</strain>
    </source>
</reference>
<protein>
    <submittedName>
        <fullName evidence="1">Uncharacterized protein</fullName>
    </submittedName>
</protein>
<gene>
    <name evidence="1" type="ORF">NLG97_g628</name>
</gene>
<sequence length="107" mass="11055">MMFIQYLVTIASVASATSFQAWSGDECNGSAGGSSTIGRGGNCEEISGRHSWEVNGDNVKGFYYEGANCAGTSHQFTGSNGRCNNINTGGIVRSMCVVGANNKGCGL</sequence>
<dbReference type="Proteomes" id="UP001148737">
    <property type="component" value="Unassembled WGS sequence"/>
</dbReference>
<keyword evidence="2" id="KW-1185">Reference proteome</keyword>
<comment type="caution">
    <text evidence="1">The sequence shown here is derived from an EMBL/GenBank/DDBJ whole genome shotgun (WGS) entry which is preliminary data.</text>
</comment>
<accession>A0ACC1R8N6</accession>
<evidence type="ECO:0000313" key="2">
    <source>
        <dbReference type="Proteomes" id="UP001148737"/>
    </source>
</evidence>